<dbReference type="EMBL" id="KL142392">
    <property type="protein sequence ID" value="KDR71650.1"/>
    <property type="molecule type" value="Genomic_DNA"/>
</dbReference>
<evidence type="ECO:0000313" key="2">
    <source>
        <dbReference type="Proteomes" id="UP000027222"/>
    </source>
</evidence>
<dbReference type="PROSITE" id="PS51257">
    <property type="entry name" value="PROKAR_LIPOPROTEIN"/>
    <property type="match status" value="1"/>
</dbReference>
<dbReference type="AlphaFoldDB" id="A0A067SL17"/>
<evidence type="ECO:0000313" key="1">
    <source>
        <dbReference type="EMBL" id="KDR71650.1"/>
    </source>
</evidence>
<name>A0A067SL17_GALM3</name>
<dbReference type="Proteomes" id="UP000027222">
    <property type="component" value="Unassembled WGS sequence"/>
</dbReference>
<organism evidence="1 2">
    <name type="scientific">Galerina marginata (strain CBS 339.88)</name>
    <dbReference type="NCBI Taxonomy" id="685588"/>
    <lineage>
        <taxon>Eukaryota</taxon>
        <taxon>Fungi</taxon>
        <taxon>Dikarya</taxon>
        <taxon>Basidiomycota</taxon>
        <taxon>Agaricomycotina</taxon>
        <taxon>Agaricomycetes</taxon>
        <taxon>Agaricomycetidae</taxon>
        <taxon>Agaricales</taxon>
        <taxon>Agaricineae</taxon>
        <taxon>Strophariaceae</taxon>
        <taxon>Galerina</taxon>
    </lineage>
</organism>
<proteinExistence type="predicted"/>
<reference evidence="2" key="1">
    <citation type="journal article" date="2014" name="Proc. Natl. Acad. Sci. U.S.A.">
        <title>Extensive sampling of basidiomycete genomes demonstrates inadequacy of the white-rot/brown-rot paradigm for wood decay fungi.</title>
        <authorList>
            <person name="Riley R."/>
            <person name="Salamov A.A."/>
            <person name="Brown D.W."/>
            <person name="Nagy L.G."/>
            <person name="Floudas D."/>
            <person name="Held B.W."/>
            <person name="Levasseur A."/>
            <person name="Lombard V."/>
            <person name="Morin E."/>
            <person name="Otillar R."/>
            <person name="Lindquist E.A."/>
            <person name="Sun H."/>
            <person name="LaButti K.M."/>
            <person name="Schmutz J."/>
            <person name="Jabbour D."/>
            <person name="Luo H."/>
            <person name="Baker S.E."/>
            <person name="Pisabarro A.G."/>
            <person name="Walton J.D."/>
            <person name="Blanchette R.A."/>
            <person name="Henrissat B."/>
            <person name="Martin F."/>
            <person name="Cullen D."/>
            <person name="Hibbett D.S."/>
            <person name="Grigoriev I.V."/>
        </authorList>
    </citation>
    <scope>NUCLEOTIDE SEQUENCE [LARGE SCALE GENOMIC DNA]</scope>
    <source>
        <strain evidence="2">CBS 339.88</strain>
    </source>
</reference>
<keyword evidence="2" id="KW-1185">Reference proteome</keyword>
<sequence>MRRARTTAPQHPSIIARCGFRAPFVPALGAACGVGVVVGTDELGFIVLFRTTNFVRANVGKTRNCSESEPFRTRMATDGSSILVDVPVTGLLSMEKEKLLAEYPVKVVL</sequence>
<accession>A0A067SL17</accession>
<protein>
    <submittedName>
        <fullName evidence="1">Uncharacterized protein</fullName>
    </submittedName>
</protein>
<gene>
    <name evidence="1" type="ORF">GALMADRAFT_213919</name>
</gene>
<dbReference type="HOGENOM" id="CLU_2184169_0_0_1"/>